<gene>
    <name evidence="2" type="ORF">H2O64_15990</name>
</gene>
<organism evidence="2 3">
    <name type="scientific">Kordia aestuariivivens</name>
    <dbReference type="NCBI Taxonomy" id="2759037"/>
    <lineage>
        <taxon>Bacteria</taxon>
        <taxon>Pseudomonadati</taxon>
        <taxon>Bacteroidota</taxon>
        <taxon>Flavobacteriia</taxon>
        <taxon>Flavobacteriales</taxon>
        <taxon>Flavobacteriaceae</taxon>
        <taxon>Kordia</taxon>
    </lineage>
</organism>
<evidence type="ECO:0000313" key="3">
    <source>
        <dbReference type="Proteomes" id="UP000619238"/>
    </source>
</evidence>
<keyword evidence="3" id="KW-1185">Reference proteome</keyword>
<sequence>MIKGIRSLLTETLKGKKINVFFIFFIVSFIVWTLVRLSDTYTDTIKMKVAYTNLSNDKIILGSQKNTIEAQVKTTGFRMLRQKLFKKEIEVDLKNINKVRASETYYVLSDAAINKHIYQDIEILKVFPDTLFLKLGKNKTKEVPVIHQLELAFENGYNLYDSLQIEPKTIEISGPEDVVDQLKVVYTEIRKLEDINKNIDLPLKILKNDSLTRLKYSQPTVKAIAKVDKFTEGKLSIQLRVQNLPQGYTIKLFPKEVTITYTANVSDFNNITANDFAIYCDYKDIENTNASFFIPKLGKFPKTVKSHRIENRKINFLIKK</sequence>
<comment type="caution">
    <text evidence="2">The sequence shown here is derived from an EMBL/GenBank/DDBJ whole genome shotgun (WGS) entry which is preliminary data.</text>
</comment>
<dbReference type="Gene3D" id="2.170.120.40">
    <property type="entry name" value="YbbR-like domain"/>
    <property type="match status" value="1"/>
</dbReference>
<protein>
    <recommendedName>
        <fullName evidence="4">YbbR-like domain-containing protein</fullName>
    </recommendedName>
</protein>
<keyword evidence="1" id="KW-1133">Transmembrane helix</keyword>
<dbReference type="InterPro" id="IPR012505">
    <property type="entry name" value="YbbR"/>
</dbReference>
<keyword evidence="1" id="KW-0812">Transmembrane</keyword>
<dbReference type="Pfam" id="PF07949">
    <property type="entry name" value="YbbR"/>
    <property type="match status" value="1"/>
</dbReference>
<evidence type="ECO:0000256" key="1">
    <source>
        <dbReference type="SAM" id="Phobius"/>
    </source>
</evidence>
<dbReference type="Gene3D" id="2.170.120.30">
    <property type="match status" value="1"/>
</dbReference>
<evidence type="ECO:0000313" key="2">
    <source>
        <dbReference type="EMBL" id="MBC8756178.1"/>
    </source>
</evidence>
<feature type="transmembrane region" description="Helical" evidence="1">
    <location>
        <begin position="20"/>
        <end position="38"/>
    </location>
</feature>
<accession>A0ABR7QCG1</accession>
<dbReference type="RefSeq" id="WP_187563221.1">
    <property type="nucleotide sequence ID" value="NZ_JACGWS010000010.1"/>
</dbReference>
<dbReference type="PANTHER" id="PTHR37804:SF1">
    <property type="entry name" value="CDAA REGULATORY PROTEIN CDAR"/>
    <property type="match status" value="1"/>
</dbReference>
<dbReference type="EMBL" id="JACGWS010000010">
    <property type="protein sequence ID" value="MBC8756178.1"/>
    <property type="molecule type" value="Genomic_DNA"/>
</dbReference>
<name>A0ABR7QCG1_9FLAO</name>
<proteinExistence type="predicted"/>
<evidence type="ECO:0008006" key="4">
    <source>
        <dbReference type="Google" id="ProtNLM"/>
    </source>
</evidence>
<dbReference type="InterPro" id="IPR053154">
    <property type="entry name" value="c-di-AMP_regulator"/>
</dbReference>
<dbReference type="Proteomes" id="UP000619238">
    <property type="component" value="Unassembled WGS sequence"/>
</dbReference>
<keyword evidence="1" id="KW-0472">Membrane</keyword>
<dbReference type="PANTHER" id="PTHR37804">
    <property type="entry name" value="CDAA REGULATORY PROTEIN CDAR"/>
    <property type="match status" value="1"/>
</dbReference>
<reference evidence="2 3" key="1">
    <citation type="submission" date="2020-07" db="EMBL/GenBank/DDBJ databases">
        <title>Description of Kordia aestuariivivens sp. nov., isolated from a tidal flat.</title>
        <authorList>
            <person name="Park S."/>
            <person name="Yoon J.-H."/>
        </authorList>
    </citation>
    <scope>NUCLEOTIDE SEQUENCE [LARGE SCALE GENOMIC DNA]</scope>
    <source>
        <strain evidence="2 3">YSTF-M3</strain>
    </source>
</reference>